<dbReference type="EMBL" id="JAPTMU010000011">
    <property type="protein sequence ID" value="KAJ4935659.1"/>
    <property type="molecule type" value="Genomic_DNA"/>
</dbReference>
<proteinExistence type="predicted"/>
<dbReference type="AlphaFoldDB" id="A0AAD6FJF2"/>
<sequence length="95" mass="10089">MFGCCLAPSLCRPAISKTSSPSCSAIRGIPAPEYPDWAPLCHAPRTIHEPSLSPAISTGLFSITAAEGVRQATQSVFKSPQLELPVELKALWSPL</sequence>
<protein>
    <submittedName>
        <fullName evidence="1">Uncharacterized protein</fullName>
    </submittedName>
</protein>
<keyword evidence="2" id="KW-1185">Reference proteome</keyword>
<accession>A0AAD6FJF2</accession>
<dbReference type="Proteomes" id="UP001219934">
    <property type="component" value="Unassembled WGS sequence"/>
</dbReference>
<organism evidence="1 2">
    <name type="scientific">Pogonophryne albipinna</name>
    <dbReference type="NCBI Taxonomy" id="1090488"/>
    <lineage>
        <taxon>Eukaryota</taxon>
        <taxon>Metazoa</taxon>
        <taxon>Chordata</taxon>
        <taxon>Craniata</taxon>
        <taxon>Vertebrata</taxon>
        <taxon>Euteleostomi</taxon>
        <taxon>Actinopterygii</taxon>
        <taxon>Neopterygii</taxon>
        <taxon>Teleostei</taxon>
        <taxon>Neoteleostei</taxon>
        <taxon>Acanthomorphata</taxon>
        <taxon>Eupercaria</taxon>
        <taxon>Perciformes</taxon>
        <taxon>Notothenioidei</taxon>
        <taxon>Pogonophryne</taxon>
    </lineage>
</organism>
<gene>
    <name evidence="1" type="ORF">JOQ06_017189</name>
</gene>
<comment type="caution">
    <text evidence="1">The sequence shown here is derived from an EMBL/GenBank/DDBJ whole genome shotgun (WGS) entry which is preliminary data.</text>
</comment>
<reference evidence="1" key="1">
    <citation type="submission" date="2022-11" db="EMBL/GenBank/DDBJ databases">
        <title>Chromosome-level genome of Pogonophryne albipinna.</title>
        <authorList>
            <person name="Jo E."/>
        </authorList>
    </citation>
    <scope>NUCLEOTIDE SEQUENCE</scope>
    <source>
        <strain evidence="1">SGF0006</strain>
        <tissue evidence="1">Muscle</tissue>
    </source>
</reference>
<name>A0AAD6FJF2_9TELE</name>
<evidence type="ECO:0000313" key="2">
    <source>
        <dbReference type="Proteomes" id="UP001219934"/>
    </source>
</evidence>
<evidence type="ECO:0000313" key="1">
    <source>
        <dbReference type="EMBL" id="KAJ4935659.1"/>
    </source>
</evidence>